<dbReference type="Gene3D" id="1.20.1070.10">
    <property type="entry name" value="Rhodopsin 7-helix transmembrane proteins"/>
    <property type="match status" value="1"/>
</dbReference>
<comment type="caution">
    <text evidence="10">The sequence shown here is derived from an EMBL/GenBank/DDBJ whole genome shotgun (WGS) entry which is preliminary data.</text>
</comment>
<feature type="transmembrane region" description="Helical" evidence="8">
    <location>
        <begin position="146"/>
        <end position="166"/>
    </location>
</feature>
<name>A0A4S2L1D3_OPIFE</name>
<dbReference type="Pfam" id="PF00001">
    <property type="entry name" value="7tm_1"/>
    <property type="match status" value="1"/>
</dbReference>
<dbReference type="PROSITE" id="PS50262">
    <property type="entry name" value="G_PROTEIN_RECEP_F1_2"/>
    <property type="match status" value="1"/>
</dbReference>
<feature type="transmembrane region" description="Helical" evidence="8">
    <location>
        <begin position="200"/>
        <end position="226"/>
    </location>
</feature>
<evidence type="ECO:0000256" key="2">
    <source>
        <dbReference type="ARBA" id="ARBA00022692"/>
    </source>
</evidence>
<feature type="transmembrane region" description="Helical" evidence="8">
    <location>
        <begin position="252"/>
        <end position="275"/>
    </location>
</feature>
<evidence type="ECO:0000313" key="10">
    <source>
        <dbReference type="EMBL" id="TGZ56300.1"/>
    </source>
</evidence>
<keyword evidence="2 8" id="KW-0812">Transmembrane</keyword>
<dbReference type="EMBL" id="SJOL01009677">
    <property type="protein sequence ID" value="TGZ56300.1"/>
    <property type="molecule type" value="Genomic_DNA"/>
</dbReference>
<proteinExistence type="predicted"/>
<keyword evidence="11" id="KW-1185">Reference proteome</keyword>
<dbReference type="OrthoDB" id="9990906at2759"/>
<dbReference type="InterPro" id="IPR000276">
    <property type="entry name" value="GPCR_Rhodpsn"/>
</dbReference>
<keyword evidence="4" id="KW-0297">G-protein coupled receptor</keyword>
<evidence type="ECO:0000256" key="1">
    <source>
        <dbReference type="ARBA" id="ARBA00004141"/>
    </source>
</evidence>
<dbReference type="STRING" id="147828.A0A4S2L1D3"/>
<evidence type="ECO:0000256" key="5">
    <source>
        <dbReference type="ARBA" id="ARBA00023136"/>
    </source>
</evidence>
<evidence type="ECO:0000256" key="7">
    <source>
        <dbReference type="ARBA" id="ARBA00023224"/>
    </source>
</evidence>
<organism evidence="10 11">
    <name type="scientific">Opisthorchis felineus</name>
    <dbReference type="NCBI Taxonomy" id="147828"/>
    <lineage>
        <taxon>Eukaryota</taxon>
        <taxon>Metazoa</taxon>
        <taxon>Spiralia</taxon>
        <taxon>Lophotrochozoa</taxon>
        <taxon>Platyhelminthes</taxon>
        <taxon>Trematoda</taxon>
        <taxon>Digenea</taxon>
        <taxon>Opisthorchiida</taxon>
        <taxon>Opisthorchiata</taxon>
        <taxon>Opisthorchiidae</taxon>
        <taxon>Opisthorchis</taxon>
    </lineage>
</organism>
<keyword evidence="3 8" id="KW-1133">Transmembrane helix</keyword>
<accession>A0A4S2L1D3</accession>
<evidence type="ECO:0000256" key="8">
    <source>
        <dbReference type="SAM" id="Phobius"/>
    </source>
</evidence>
<evidence type="ECO:0000256" key="3">
    <source>
        <dbReference type="ARBA" id="ARBA00022989"/>
    </source>
</evidence>
<sequence>MSNFSCAVAVKTMTCEEVMVYEFRAFVTPLIIVFGLTGNILVIATFIRMQIRVPCRFNLYVIAIAVAHSFELIINALLDDFLGRGIIWLSDCRIKLKLDIISQEACTFFKYSPEVAAFSSVNLLVLFSFDRVLTVYKPLQFSGDRYLKFAAAAIIAVYMAAFLINIPNALYANLGTAEGGTTLTKISCQYHNPRGFGPQYALYMSVFGGNVIPFFEVFIADIFIFIKLKGLLQERRRLSVADKRSPSELRRVVGHLGLTSAFFVITFPLIILILLRQHSDRSNYMESHPGYATKLVHVSRLCSSIKSIVYTTGFPTYFAFLPSFRNELRRLLLCYLIKDELSGSNEVSRRIQRATVISTLTSSIRPSLPPPKIADSPSTQEKIDENTRICHLKHEQHSIRFWQSVEKLPLSAITRSVTV</sequence>
<keyword evidence="5 8" id="KW-0472">Membrane</keyword>
<evidence type="ECO:0000256" key="6">
    <source>
        <dbReference type="ARBA" id="ARBA00023170"/>
    </source>
</evidence>
<dbReference type="Proteomes" id="UP000308267">
    <property type="component" value="Unassembled WGS sequence"/>
</dbReference>
<keyword evidence="7" id="KW-0807">Transducer</keyword>
<dbReference type="InterPro" id="IPR017452">
    <property type="entry name" value="GPCR_Rhodpsn_7TM"/>
</dbReference>
<keyword evidence="6" id="KW-0675">Receptor</keyword>
<comment type="subcellular location">
    <subcellularLocation>
        <location evidence="1">Membrane</location>
        <topology evidence="1">Multi-pass membrane protein</topology>
    </subcellularLocation>
</comment>
<dbReference type="PRINTS" id="PR00237">
    <property type="entry name" value="GPCRRHODOPSN"/>
</dbReference>
<dbReference type="CDD" id="cd00637">
    <property type="entry name" value="7tm_classA_rhodopsin-like"/>
    <property type="match status" value="1"/>
</dbReference>
<protein>
    <recommendedName>
        <fullName evidence="9">G-protein coupled receptors family 1 profile domain-containing protein</fullName>
    </recommendedName>
</protein>
<feature type="transmembrane region" description="Helical" evidence="8">
    <location>
        <begin position="26"/>
        <end position="47"/>
    </location>
</feature>
<dbReference type="GO" id="GO:0016020">
    <property type="term" value="C:membrane"/>
    <property type="evidence" value="ECO:0007669"/>
    <property type="project" value="UniProtKB-SubCell"/>
</dbReference>
<evidence type="ECO:0000256" key="4">
    <source>
        <dbReference type="ARBA" id="ARBA00023040"/>
    </source>
</evidence>
<gene>
    <name evidence="10" type="ORF">CRM22_010178</name>
</gene>
<feature type="transmembrane region" description="Helical" evidence="8">
    <location>
        <begin position="59"/>
        <end position="78"/>
    </location>
</feature>
<evidence type="ECO:0000259" key="9">
    <source>
        <dbReference type="PROSITE" id="PS50262"/>
    </source>
</evidence>
<reference evidence="10 11" key="1">
    <citation type="journal article" date="2019" name="BMC Genomics">
        <title>New insights from Opisthorchis felineus genome: update on genomics of the epidemiologically important liver flukes.</title>
        <authorList>
            <person name="Ershov N.I."/>
            <person name="Mordvinov V.A."/>
            <person name="Prokhortchouk E.B."/>
            <person name="Pakharukova M.Y."/>
            <person name="Gunbin K.V."/>
            <person name="Ustyantsev K."/>
            <person name="Genaev M.A."/>
            <person name="Blinov A.G."/>
            <person name="Mazur A."/>
            <person name="Boulygina E."/>
            <person name="Tsygankova S."/>
            <person name="Khrameeva E."/>
            <person name="Chekanov N."/>
            <person name="Fan G."/>
            <person name="Xiao A."/>
            <person name="Zhang H."/>
            <person name="Xu X."/>
            <person name="Yang H."/>
            <person name="Solovyev V."/>
            <person name="Lee S.M."/>
            <person name="Liu X."/>
            <person name="Afonnikov D.A."/>
            <person name="Skryabin K.G."/>
        </authorList>
    </citation>
    <scope>NUCLEOTIDE SEQUENCE [LARGE SCALE GENOMIC DNA]</scope>
    <source>
        <strain evidence="10">AK-0245</strain>
        <tissue evidence="10">Whole organism</tissue>
    </source>
</reference>
<dbReference type="SUPFAM" id="SSF81321">
    <property type="entry name" value="Family A G protein-coupled receptor-like"/>
    <property type="match status" value="1"/>
</dbReference>
<dbReference type="AlphaFoldDB" id="A0A4S2L1D3"/>
<evidence type="ECO:0000313" key="11">
    <source>
        <dbReference type="Proteomes" id="UP000308267"/>
    </source>
</evidence>
<dbReference type="PANTHER" id="PTHR24238">
    <property type="entry name" value="G-PROTEIN COUPLED RECEPTOR"/>
    <property type="match status" value="1"/>
</dbReference>
<dbReference type="GO" id="GO:0004930">
    <property type="term" value="F:G protein-coupled receptor activity"/>
    <property type="evidence" value="ECO:0007669"/>
    <property type="project" value="UniProtKB-KW"/>
</dbReference>
<feature type="transmembrane region" description="Helical" evidence="8">
    <location>
        <begin position="115"/>
        <end position="134"/>
    </location>
</feature>
<feature type="domain" description="G-protein coupled receptors family 1 profile" evidence="9">
    <location>
        <begin position="38"/>
        <end position="310"/>
    </location>
</feature>